<name>A0A1J0R901_9TRYP</name>
<dbReference type="VEuPathDB" id="TriTrypDB:Tb927.11.18530"/>
<sequence length="300" mass="31832">MQALYTMEQAQLNKAISELDKLPALYTALPTLRARQAQVLLVMHRGTEQAAITPRGGTAEKTVLGENGNSPKACGFTIQTAPAKHTICGTDSDADTAITKAANNLDKLKALKLLDNAVFDGVTITGTAVHVGSLGADDSNNGDGWCDGDGTAAGASSNTALGVINVKTKTASTTLTSNNIGATGKVNEACQDTTGKKFITDKRKVTKKVVAAAIWTLRSTALATHSSYLDKDLKGLLTDQTPTEIAEQILYGDIKKDGDTNHKKAAVKKLFGFEEGNIQNKLITPLTKKTDKLQSKRRNF</sequence>
<reference evidence="1" key="1">
    <citation type="submission" date="2016-08" db="EMBL/GenBank/DDBJ databases">
        <title>VSG repertoire of Trypanosoma brucei EATRO 1125.</title>
        <authorList>
            <person name="Cross G.A."/>
        </authorList>
    </citation>
    <scope>NUCLEOTIDE SEQUENCE</scope>
    <source>
        <strain evidence="1">EATRO 1125</strain>
    </source>
</reference>
<accession>A0A1J0R901</accession>
<dbReference type="EMBL" id="KX700338">
    <property type="protein sequence ID" value="APD74294.1"/>
    <property type="molecule type" value="Genomic_DNA"/>
</dbReference>
<dbReference type="AlphaFoldDB" id="A0A1J0R901"/>
<dbReference type="VEuPathDB" id="TriTrypDB:Tb427_000384500"/>
<organism evidence="1">
    <name type="scientific">Trypanosoma brucei</name>
    <dbReference type="NCBI Taxonomy" id="5691"/>
    <lineage>
        <taxon>Eukaryota</taxon>
        <taxon>Discoba</taxon>
        <taxon>Euglenozoa</taxon>
        <taxon>Kinetoplastea</taxon>
        <taxon>Metakinetoplastina</taxon>
        <taxon>Trypanosomatida</taxon>
        <taxon>Trypanosomatidae</taxon>
        <taxon>Trypanosoma</taxon>
    </lineage>
</organism>
<protein>
    <submittedName>
        <fullName evidence="1">Variant surface glycoprotein 1125.2880</fullName>
    </submittedName>
</protein>
<evidence type="ECO:0000313" key="1">
    <source>
        <dbReference type="EMBL" id="APD74294.1"/>
    </source>
</evidence>
<proteinExistence type="predicted"/>